<evidence type="ECO:0000313" key="2">
    <source>
        <dbReference type="EMBL" id="MFD2517951.1"/>
    </source>
</evidence>
<keyword evidence="2" id="KW-0808">Transferase</keyword>
<dbReference type="EMBL" id="JBHULT010000008">
    <property type="protein sequence ID" value="MFD2517951.1"/>
    <property type="molecule type" value="Genomic_DNA"/>
</dbReference>
<name>A0ABW5IWW2_9FLAO</name>
<dbReference type="Gene3D" id="3.40.50.150">
    <property type="entry name" value="Vaccinia Virus protein VP39"/>
    <property type="match status" value="1"/>
</dbReference>
<dbReference type="GO" id="GO:0008168">
    <property type="term" value="F:methyltransferase activity"/>
    <property type="evidence" value="ECO:0007669"/>
    <property type="project" value="UniProtKB-KW"/>
</dbReference>
<proteinExistence type="predicted"/>
<accession>A0ABW5IWW2</accession>
<comment type="caution">
    <text evidence="2">The sequence shown here is derived from an EMBL/GenBank/DDBJ whole genome shotgun (WGS) entry which is preliminary data.</text>
</comment>
<dbReference type="SUPFAM" id="SSF53335">
    <property type="entry name" value="S-adenosyl-L-methionine-dependent methyltransferases"/>
    <property type="match status" value="1"/>
</dbReference>
<keyword evidence="2" id="KW-0489">Methyltransferase</keyword>
<gene>
    <name evidence="2" type="ORF">ACFSTG_08610</name>
</gene>
<dbReference type="InterPro" id="IPR029063">
    <property type="entry name" value="SAM-dependent_MTases_sf"/>
</dbReference>
<keyword evidence="3" id="KW-1185">Reference proteome</keyword>
<dbReference type="CDD" id="cd02440">
    <property type="entry name" value="AdoMet_MTases"/>
    <property type="match status" value="1"/>
</dbReference>
<sequence length="279" mass="32815">MADANQEKNKQHYEKVYENYSLKNILWWLNHLEEYFNFVTTHETSWYGLYQYNFREKIIDKKVLEMGCGDCNNAAVMAALGARVYANDLASSSGKIVDELNNKYKFKYPIQFVPGDFLDNKLKSDSFDFIVGKAFLHHLTVPVERKFLAETSRLLKESGEARFFEPAVNNMILDEIRWYMPVGDRPSKFNKQAFEQWKFNDPHPDRSFSSRHFKKAGEEFFQEVEITPIGSLERFRRLFKVGKLSGRYTKWALKNEKHLPEVLNISMARSQLIVLRRPA</sequence>
<dbReference type="RefSeq" id="WP_380751144.1">
    <property type="nucleotide sequence ID" value="NZ_JBHULT010000008.1"/>
</dbReference>
<dbReference type="GO" id="GO:0032259">
    <property type="term" value="P:methylation"/>
    <property type="evidence" value="ECO:0007669"/>
    <property type="project" value="UniProtKB-KW"/>
</dbReference>
<feature type="domain" description="Methyltransferase type 11" evidence="1">
    <location>
        <begin position="64"/>
        <end position="160"/>
    </location>
</feature>
<reference evidence="3" key="1">
    <citation type="journal article" date="2019" name="Int. J. Syst. Evol. Microbiol.">
        <title>The Global Catalogue of Microorganisms (GCM) 10K type strain sequencing project: providing services to taxonomists for standard genome sequencing and annotation.</title>
        <authorList>
            <consortium name="The Broad Institute Genomics Platform"/>
            <consortium name="The Broad Institute Genome Sequencing Center for Infectious Disease"/>
            <person name="Wu L."/>
            <person name="Ma J."/>
        </authorList>
    </citation>
    <scope>NUCLEOTIDE SEQUENCE [LARGE SCALE GENOMIC DNA]</scope>
    <source>
        <strain evidence="3">KCTC 42585</strain>
    </source>
</reference>
<dbReference type="InterPro" id="IPR013216">
    <property type="entry name" value="Methyltransf_11"/>
</dbReference>
<dbReference type="Proteomes" id="UP001597468">
    <property type="component" value="Unassembled WGS sequence"/>
</dbReference>
<protein>
    <submittedName>
        <fullName evidence="2">Methyltransferase domain-containing protein</fullName>
    </submittedName>
</protein>
<evidence type="ECO:0000313" key="3">
    <source>
        <dbReference type="Proteomes" id="UP001597468"/>
    </source>
</evidence>
<evidence type="ECO:0000259" key="1">
    <source>
        <dbReference type="Pfam" id="PF08241"/>
    </source>
</evidence>
<organism evidence="2 3">
    <name type="scientific">Salinimicrobium flavum</name>
    <dbReference type="NCBI Taxonomy" id="1737065"/>
    <lineage>
        <taxon>Bacteria</taxon>
        <taxon>Pseudomonadati</taxon>
        <taxon>Bacteroidota</taxon>
        <taxon>Flavobacteriia</taxon>
        <taxon>Flavobacteriales</taxon>
        <taxon>Flavobacteriaceae</taxon>
        <taxon>Salinimicrobium</taxon>
    </lineage>
</organism>
<dbReference type="Pfam" id="PF08241">
    <property type="entry name" value="Methyltransf_11"/>
    <property type="match status" value="1"/>
</dbReference>